<organism evidence="3">
    <name type="scientific">mine drainage metagenome</name>
    <dbReference type="NCBI Taxonomy" id="410659"/>
    <lineage>
        <taxon>unclassified sequences</taxon>
        <taxon>metagenomes</taxon>
        <taxon>ecological metagenomes</taxon>
    </lineage>
</organism>
<keyword evidence="1" id="KW-0175">Coiled coil</keyword>
<feature type="transmembrane region" description="Helical" evidence="2">
    <location>
        <begin position="43"/>
        <end position="65"/>
    </location>
</feature>
<evidence type="ECO:0000256" key="1">
    <source>
        <dbReference type="SAM" id="Coils"/>
    </source>
</evidence>
<accession>A0A1J5R7L5</accession>
<feature type="coiled-coil region" evidence="1">
    <location>
        <begin position="70"/>
        <end position="137"/>
    </location>
</feature>
<comment type="caution">
    <text evidence="3">The sequence shown here is derived from an EMBL/GenBank/DDBJ whole genome shotgun (WGS) entry which is preliminary data.</text>
</comment>
<protein>
    <recommendedName>
        <fullName evidence="4">Signal transduction histidine kinase</fullName>
    </recommendedName>
</protein>
<evidence type="ECO:0008006" key="4">
    <source>
        <dbReference type="Google" id="ProtNLM"/>
    </source>
</evidence>
<name>A0A1J5R7L5_9ZZZZ</name>
<dbReference type="EMBL" id="MLJW01000642">
    <property type="protein sequence ID" value="OIQ84149.1"/>
    <property type="molecule type" value="Genomic_DNA"/>
</dbReference>
<gene>
    <name evidence="3" type="ORF">GALL_340390</name>
</gene>
<keyword evidence="2" id="KW-0472">Membrane</keyword>
<evidence type="ECO:0000256" key="2">
    <source>
        <dbReference type="SAM" id="Phobius"/>
    </source>
</evidence>
<reference evidence="3" key="1">
    <citation type="submission" date="2016-10" db="EMBL/GenBank/DDBJ databases">
        <title>Sequence of Gallionella enrichment culture.</title>
        <authorList>
            <person name="Poehlein A."/>
            <person name="Muehling M."/>
            <person name="Daniel R."/>
        </authorList>
    </citation>
    <scope>NUCLEOTIDE SEQUENCE</scope>
</reference>
<keyword evidence="2" id="KW-1133">Transmembrane helix</keyword>
<sequence length="157" mass="17170">MGFRSILLIVLFALLAAFAALNWAAFTASTSLTLGFTSVQAPLGLVMLALSALLALVFLGFAFYVRTSALLEGRRQMKELQAQRERADKAESSRITQLQQSLEAGLNRVAEQMSAHKNELLVRMAQLEQAQTQLITETANGLSAAVGELEDRMARRN</sequence>
<keyword evidence="2" id="KW-0812">Transmembrane</keyword>
<evidence type="ECO:0000313" key="3">
    <source>
        <dbReference type="EMBL" id="OIQ84149.1"/>
    </source>
</evidence>
<dbReference type="AlphaFoldDB" id="A0A1J5R7L5"/>
<proteinExistence type="predicted"/>